<protein>
    <submittedName>
        <fullName evidence="1">Uncharacterized protein</fullName>
    </submittedName>
</protein>
<dbReference type="EMBL" id="CAPB01000039">
    <property type="protein sequence ID" value="CCO95313.1"/>
    <property type="molecule type" value="Genomic_DNA"/>
</dbReference>
<reference evidence="1 2" key="1">
    <citation type="submission" date="2012-11" db="EMBL/GenBank/DDBJ databases">
        <authorList>
            <person name="Linke B."/>
        </authorList>
    </citation>
    <scope>NUCLEOTIDE SEQUENCE [LARGE SCALE GENOMIC DNA]</scope>
    <source>
        <strain evidence="2">CFBP 1232</strain>
    </source>
</reference>
<name>A0A831A3Z7_ERWAM</name>
<comment type="caution">
    <text evidence="1">The sequence shown here is derived from an EMBL/GenBank/DDBJ whole genome shotgun (WGS) entry which is preliminary data.</text>
</comment>
<proteinExistence type="predicted"/>
<gene>
    <name evidence="1" type="ORF">BN437_3412</name>
</gene>
<evidence type="ECO:0000313" key="1">
    <source>
        <dbReference type="EMBL" id="CCO95313.1"/>
    </source>
</evidence>
<accession>A0A831A3Z7</accession>
<organism evidence="1 2">
    <name type="scientific">Erwinia amylovora NBRC 12687 = CFBP 1232</name>
    <dbReference type="NCBI Taxonomy" id="1219359"/>
    <lineage>
        <taxon>Bacteria</taxon>
        <taxon>Pseudomonadati</taxon>
        <taxon>Pseudomonadota</taxon>
        <taxon>Gammaproteobacteria</taxon>
        <taxon>Enterobacterales</taxon>
        <taxon>Erwiniaceae</taxon>
        <taxon>Erwinia</taxon>
    </lineage>
</organism>
<dbReference type="Proteomes" id="UP000013111">
    <property type="component" value="Unassembled WGS sequence"/>
</dbReference>
<sequence length="42" mass="4334">MKHRVETQTVMSQSPAVCGRKGLASGHEVVAGISAADPRTGI</sequence>
<evidence type="ECO:0000313" key="2">
    <source>
        <dbReference type="Proteomes" id="UP000013111"/>
    </source>
</evidence>
<reference evidence="1 2" key="2">
    <citation type="submission" date="2013-04" db="EMBL/GenBank/DDBJ databases">
        <title>Comparative genomics of 12 strains of Erwinia amylovora identifies a pan-genome with a large conserved core and provides insights into host specificity.</title>
        <authorList>
            <person name="Mann R.A."/>
            <person name="Smits T.H.M."/>
            <person name="Buehlmann A."/>
            <person name="Blom J."/>
            <person name="Goesmann A."/>
            <person name="Frey J.E."/>
            <person name="Plummer K.M."/>
            <person name="Beer S.V."/>
            <person name="Luck J."/>
            <person name="Duffy B."/>
            <person name="Rodoni B."/>
        </authorList>
    </citation>
    <scope>NUCLEOTIDE SEQUENCE [LARGE SCALE GENOMIC DNA]</scope>
    <source>
        <strain evidence="2">CFBP 1232</strain>
    </source>
</reference>
<dbReference type="AlphaFoldDB" id="A0A831A3Z7"/>